<keyword evidence="4" id="KW-1185">Reference proteome</keyword>
<reference evidence="3 4" key="1">
    <citation type="submission" date="2016-03" db="EMBL/GenBank/DDBJ databases">
        <authorList>
            <person name="Ploux O."/>
        </authorList>
    </citation>
    <scope>NUCLEOTIDE SEQUENCE [LARGE SCALE GENOMIC DNA]</scope>
    <source>
        <strain evidence="3 4">UAMH 11012</strain>
    </source>
</reference>
<dbReference type="STRING" id="576137.A0A1L7X9S3"/>
<dbReference type="Pfam" id="PF00106">
    <property type="entry name" value="adh_short"/>
    <property type="match status" value="1"/>
</dbReference>
<dbReference type="Gene3D" id="3.40.50.720">
    <property type="entry name" value="NAD(P)-binding Rossmann-like Domain"/>
    <property type="match status" value="2"/>
</dbReference>
<evidence type="ECO:0000256" key="1">
    <source>
        <dbReference type="ARBA" id="ARBA00006484"/>
    </source>
</evidence>
<dbReference type="EMBL" id="FJOG01000019">
    <property type="protein sequence ID" value="CZR61762.1"/>
    <property type="molecule type" value="Genomic_DNA"/>
</dbReference>
<protein>
    <submittedName>
        <fullName evidence="3">Related to 1-acyldihydroxyacetone-phosphate reductase</fullName>
    </submittedName>
</protein>
<proteinExistence type="inferred from homology"/>
<dbReference type="InterPro" id="IPR002347">
    <property type="entry name" value="SDR_fam"/>
</dbReference>
<dbReference type="PANTHER" id="PTHR44169">
    <property type="entry name" value="NADPH-DEPENDENT 1-ACYLDIHYDROXYACETONE PHOSPHATE REDUCTASE"/>
    <property type="match status" value="1"/>
</dbReference>
<sequence length="251" mass="27766">MMVKTVLITGCSEGGIGDALAQEFYRQGVRVFATARDLGKIQHLKTVGLETLQLDVTSEESIQNAVTHIKKATGGKLDFLVNNAGIGRLLDAPSRHRLEDSQEGVRHELLVRPSYGINCSCKAALHMLGDTLRLELAPFGVQVVTVITGLVNTAVFENQAQYLEVPENSLYRSLQTQINYSGSAEEWRPWTEPADFAVGVVANALKKISNVWYWHGAKTFLTWFAVTFLPHASLDFKWLQISGLNTLHGKK</sequence>
<dbReference type="AlphaFoldDB" id="A0A1L7X9S3"/>
<dbReference type="OrthoDB" id="2102561at2759"/>
<dbReference type="InterPro" id="IPR036291">
    <property type="entry name" value="NAD(P)-bd_dom_sf"/>
</dbReference>
<dbReference type="GO" id="GO:0000140">
    <property type="term" value="F:acylglycerone-phosphate reductase (NADP+) activity"/>
    <property type="evidence" value="ECO:0007669"/>
    <property type="project" value="TreeGrafter"/>
</dbReference>
<gene>
    <name evidence="3" type="ORF">PAC_11659</name>
</gene>
<name>A0A1L7X9S3_9HELO</name>
<accession>A0A1L7X9S3</accession>
<dbReference type="GO" id="GO:0005811">
    <property type="term" value="C:lipid droplet"/>
    <property type="evidence" value="ECO:0007669"/>
    <property type="project" value="TreeGrafter"/>
</dbReference>
<dbReference type="PANTHER" id="PTHR44169:SF3">
    <property type="entry name" value="SHORT-CHAIN DEHYDROGENASE SRDE"/>
    <property type="match status" value="1"/>
</dbReference>
<dbReference type="Proteomes" id="UP000184330">
    <property type="component" value="Unassembled WGS sequence"/>
</dbReference>
<keyword evidence="2" id="KW-0560">Oxidoreductase</keyword>
<evidence type="ECO:0000313" key="4">
    <source>
        <dbReference type="Proteomes" id="UP000184330"/>
    </source>
</evidence>
<evidence type="ECO:0000256" key="2">
    <source>
        <dbReference type="ARBA" id="ARBA00023002"/>
    </source>
</evidence>
<organism evidence="3 4">
    <name type="scientific">Phialocephala subalpina</name>
    <dbReference type="NCBI Taxonomy" id="576137"/>
    <lineage>
        <taxon>Eukaryota</taxon>
        <taxon>Fungi</taxon>
        <taxon>Dikarya</taxon>
        <taxon>Ascomycota</taxon>
        <taxon>Pezizomycotina</taxon>
        <taxon>Leotiomycetes</taxon>
        <taxon>Helotiales</taxon>
        <taxon>Mollisiaceae</taxon>
        <taxon>Phialocephala</taxon>
        <taxon>Phialocephala fortinii species complex</taxon>
    </lineage>
</organism>
<dbReference type="SUPFAM" id="SSF51735">
    <property type="entry name" value="NAD(P)-binding Rossmann-fold domains"/>
    <property type="match status" value="1"/>
</dbReference>
<evidence type="ECO:0000313" key="3">
    <source>
        <dbReference type="EMBL" id="CZR61762.1"/>
    </source>
</evidence>
<dbReference type="GO" id="GO:0006654">
    <property type="term" value="P:phosphatidic acid biosynthetic process"/>
    <property type="evidence" value="ECO:0007669"/>
    <property type="project" value="TreeGrafter"/>
</dbReference>
<dbReference type="GO" id="GO:0005783">
    <property type="term" value="C:endoplasmic reticulum"/>
    <property type="evidence" value="ECO:0007669"/>
    <property type="project" value="TreeGrafter"/>
</dbReference>
<dbReference type="GO" id="GO:0019433">
    <property type="term" value="P:triglyceride catabolic process"/>
    <property type="evidence" value="ECO:0007669"/>
    <property type="project" value="TreeGrafter"/>
</dbReference>
<dbReference type="GO" id="GO:0004806">
    <property type="term" value="F:triacylglycerol lipase activity"/>
    <property type="evidence" value="ECO:0007669"/>
    <property type="project" value="TreeGrafter"/>
</dbReference>
<comment type="similarity">
    <text evidence="1">Belongs to the short-chain dehydrogenases/reductases (SDR) family.</text>
</comment>